<sequence>MSTARPHRLLWSPHPNHNQFLIGSTDLRLFKWTPEDGHSTPIAVNTDVALMKCFTWSPDPNYMDLTAVGLTTGRTMLVRMNKSEPWVFEDKGSEFRPDTPRQVSIAQNQRTYPSFSARHSRACNVVSFSKGSPNLLAVGLDKVRNDYCLMVWDIEQSMKMSRGTDSNYAPSGPITANGRSTAGSAQTSRFGRTGEIAESYFGDTRLSMNPLSLAENTGTARALAASSLDHSTDVRPLCQYGSSEVISSCAWFTNDPKVLAAGMGMKYIRVYDTREDPNSPSSLIISTKAVHGLCMDPFHDNRMASCSDDGNVKIWDVRNASEPILSFYTGPKSVQQSSSTLVRIQFSPQRAGQLASLTKDASSLKVWNIQEGTVGSSRPSSRMEIFSGENGMPQGSAAASLLSRSHDREGLHTVRESDNPETEVSVPILWKSRRANPPSTKPLQSFAWIPTLVSNSTSGLISINKESVIETTILNETSQIAWEPKGALVISDGNSISCFPSQRSLAATVAEPAPQHAISEMRKRNSKVLNLQLPASRKGGSDTGVGPTDVPASNPAPSITVVLPSGLSGGAVTDAMKAGGITSAMAETVRRSSLTAVVNNGWVTASAEDVDQGLEQDVSVTMREAAIKGYSMDAVTNVNLVAPGPLKDFWSWMIRADKISQRDGARIGKFDFSYQGVLPVLLGNGVSRRSTPSGTPRTMSPLPRSSSDLTTQLSKQQDEIPIVPTLKLAQRKLGLKLCGSELLRSDLKKTVERLENEGSFEVAAGWAFFHGELDLSIDVLSRGDDRLKLMSIVVAGFSRNYSTMAGATLGGGLNSSSEKSAAWRAQCRTHGQSQSNPYIRAIFNYIASGDWRDVLEEHSLCLADRIGVALRFLSDDELMVYIQTTTDTLLAAGEIDGMILTGLTELGLDLLTNYVNRTGDIQTASLASSVAVPRYFKDTRVEEWVDCYRDLLDRWQLYYTRAKFDIARGRCIQLSNSSGVSAADMTPTQIYVRCNFCNQSIARSLMIPGVRSREGRRLIVPGGGGPGSGGGYGGGGGGGGMHGHDKSGSMGGAGGPVPGGAPGSGGAAGAGKSIVCPSCSKPLPRCAICLLHLGVPADGHAGLGPWSSLGHKATGEKPTSFDLWFTWCQTCRHGGHAMHMADWFDRHTQCPVSDCSCLCSMHDAL</sequence>
<feature type="domain" description="MIOS-like alpha-solenoid" evidence="7">
    <location>
        <begin position="622"/>
        <end position="872"/>
    </location>
</feature>
<evidence type="ECO:0000256" key="1">
    <source>
        <dbReference type="ARBA" id="ARBA00009713"/>
    </source>
</evidence>
<organism evidence="8 9">
    <name type="scientific">Entomortierella parvispora</name>
    <dbReference type="NCBI Taxonomy" id="205924"/>
    <lineage>
        <taxon>Eukaryota</taxon>
        <taxon>Fungi</taxon>
        <taxon>Fungi incertae sedis</taxon>
        <taxon>Mucoromycota</taxon>
        <taxon>Mortierellomycotina</taxon>
        <taxon>Mortierellomycetes</taxon>
        <taxon>Mortierellales</taxon>
        <taxon>Mortierellaceae</taxon>
        <taxon>Entomortierella</taxon>
    </lineage>
</organism>
<feature type="compositionally biased region" description="Gly residues" evidence="5">
    <location>
        <begin position="1021"/>
        <end position="1041"/>
    </location>
</feature>
<dbReference type="PROSITE" id="PS50082">
    <property type="entry name" value="WD_REPEATS_2"/>
    <property type="match status" value="1"/>
</dbReference>
<feature type="compositionally biased region" description="Polar residues" evidence="5">
    <location>
        <begin position="177"/>
        <end position="189"/>
    </location>
</feature>
<dbReference type="Pfam" id="PF21719">
    <property type="entry name" value="MIOS_a-sol"/>
    <property type="match status" value="1"/>
</dbReference>
<reference evidence="8" key="1">
    <citation type="submission" date="2021-11" db="EMBL/GenBank/DDBJ databases">
        <authorList>
            <person name="Herlambang A."/>
            <person name="Guo Y."/>
            <person name="Takashima Y."/>
            <person name="Nishizawa T."/>
        </authorList>
    </citation>
    <scope>NUCLEOTIDE SEQUENCE</scope>
    <source>
        <strain evidence="8">E1425</strain>
    </source>
</reference>
<dbReference type="PANTHER" id="PTHR16453:SF9">
    <property type="entry name" value="GATOR COMPLEX PROTEIN MIOS"/>
    <property type="match status" value="1"/>
</dbReference>
<dbReference type="PROSITE" id="PS00678">
    <property type="entry name" value="WD_REPEATS_1"/>
    <property type="match status" value="1"/>
</dbReference>
<dbReference type="Pfam" id="PF17034">
    <property type="entry name" value="zinc_ribbon_16"/>
    <property type="match status" value="1"/>
</dbReference>
<dbReference type="GO" id="GO:1904263">
    <property type="term" value="P:positive regulation of TORC1 signaling"/>
    <property type="evidence" value="ECO:0007669"/>
    <property type="project" value="TreeGrafter"/>
</dbReference>
<feature type="repeat" description="WD" evidence="4">
    <location>
        <begin position="303"/>
        <end position="325"/>
    </location>
</feature>
<keyword evidence="9" id="KW-1185">Reference proteome</keyword>
<reference evidence="8" key="2">
    <citation type="journal article" date="2022" name="Microbiol. Resour. Announc.">
        <title>Whole-Genome Sequence of Entomortierella parvispora E1425, a Mucoromycotan Fungus Associated with Burkholderiaceae-Related Endosymbiotic Bacteria.</title>
        <authorList>
            <person name="Herlambang A."/>
            <person name="Guo Y."/>
            <person name="Takashima Y."/>
            <person name="Narisawa K."/>
            <person name="Ohta H."/>
            <person name="Nishizawa T."/>
        </authorList>
    </citation>
    <scope>NUCLEOTIDE SEQUENCE</scope>
    <source>
        <strain evidence="8">E1425</strain>
    </source>
</reference>
<gene>
    <name evidence="8" type="ORF">EMPS_01429</name>
</gene>
<comment type="similarity">
    <text evidence="1">Belongs to the WD repeat mio family.</text>
</comment>
<evidence type="ECO:0000313" key="9">
    <source>
        <dbReference type="Proteomes" id="UP000827284"/>
    </source>
</evidence>
<evidence type="ECO:0000256" key="5">
    <source>
        <dbReference type="SAM" id="MobiDB-lite"/>
    </source>
</evidence>
<evidence type="ECO:0000256" key="4">
    <source>
        <dbReference type="PROSITE-ProRule" id="PRU00221"/>
    </source>
</evidence>
<evidence type="ECO:0000256" key="3">
    <source>
        <dbReference type="ARBA" id="ARBA00022737"/>
    </source>
</evidence>
<comment type="caution">
    <text evidence="8">The sequence shown here is derived from an EMBL/GenBank/DDBJ whole genome shotgun (WGS) entry which is preliminary data.</text>
</comment>
<dbReference type="GO" id="GO:0005737">
    <property type="term" value="C:cytoplasm"/>
    <property type="evidence" value="ECO:0007669"/>
    <property type="project" value="TreeGrafter"/>
</dbReference>
<dbReference type="PANTHER" id="PTHR16453">
    <property type="entry name" value="WD40 DOMAIN-CONTAINING PROTEIN MIO FAMILY MEMBER"/>
    <property type="match status" value="1"/>
</dbReference>
<feature type="region of interest" description="Disordered" evidence="5">
    <location>
        <begin position="1020"/>
        <end position="1064"/>
    </location>
</feature>
<protein>
    <submittedName>
        <fullName evidence="8">WD repeat-containing protein mio</fullName>
    </submittedName>
</protein>
<dbReference type="Proteomes" id="UP000827284">
    <property type="component" value="Unassembled WGS sequence"/>
</dbReference>
<dbReference type="Pfam" id="PF21720">
    <property type="entry name" value="MIOS_WD40"/>
    <property type="match status" value="2"/>
</dbReference>
<dbReference type="InterPro" id="IPR001680">
    <property type="entry name" value="WD40_rpt"/>
</dbReference>
<name>A0A9P3LSK6_9FUNG</name>
<feature type="compositionally biased region" description="Polar residues" evidence="5">
    <location>
        <begin position="687"/>
        <end position="714"/>
    </location>
</feature>
<proteinExistence type="inferred from homology"/>
<dbReference type="SMART" id="SM00320">
    <property type="entry name" value="WD40"/>
    <property type="match status" value="4"/>
</dbReference>
<evidence type="ECO:0000256" key="2">
    <source>
        <dbReference type="ARBA" id="ARBA00022574"/>
    </source>
</evidence>
<feature type="region of interest" description="Disordered" evidence="5">
    <location>
        <begin position="163"/>
        <end position="189"/>
    </location>
</feature>
<dbReference type="InterPro" id="IPR015943">
    <property type="entry name" value="WD40/YVTN_repeat-like_dom_sf"/>
</dbReference>
<evidence type="ECO:0000259" key="7">
    <source>
        <dbReference type="Pfam" id="PF21719"/>
    </source>
</evidence>
<dbReference type="AlphaFoldDB" id="A0A9P3LSK6"/>
<keyword evidence="2 4" id="KW-0853">WD repeat</keyword>
<evidence type="ECO:0000259" key="6">
    <source>
        <dbReference type="Pfam" id="PF17034"/>
    </source>
</evidence>
<dbReference type="EMBL" id="BQFW01000002">
    <property type="protein sequence ID" value="GJJ69083.1"/>
    <property type="molecule type" value="Genomic_DNA"/>
</dbReference>
<dbReference type="OrthoDB" id="341486at2759"/>
<feature type="region of interest" description="Disordered" evidence="5">
    <location>
        <begin position="534"/>
        <end position="556"/>
    </location>
</feature>
<dbReference type="CDD" id="cd16691">
    <property type="entry name" value="mRING-H2-C3H3C2_Mio"/>
    <property type="match status" value="1"/>
</dbReference>
<evidence type="ECO:0000313" key="8">
    <source>
        <dbReference type="EMBL" id="GJJ69083.1"/>
    </source>
</evidence>
<dbReference type="InterPro" id="IPR037593">
    <property type="entry name" value="MIOS/Sea4"/>
</dbReference>
<keyword evidence="3" id="KW-0677">Repeat</keyword>
<dbReference type="InterPro" id="IPR036322">
    <property type="entry name" value="WD40_repeat_dom_sf"/>
</dbReference>
<dbReference type="InterPro" id="IPR019775">
    <property type="entry name" value="WD40_repeat_CS"/>
</dbReference>
<dbReference type="InterPro" id="IPR049092">
    <property type="entry name" value="MIOS_a-sol"/>
</dbReference>
<dbReference type="Gene3D" id="2.130.10.10">
    <property type="entry name" value="YVTN repeat-like/Quinoprotein amine dehydrogenase"/>
    <property type="match status" value="2"/>
</dbReference>
<feature type="domain" description="GATOR2 complex protein MIO zinc-ribbon like" evidence="6">
    <location>
        <begin position="1069"/>
        <end position="1160"/>
    </location>
</feature>
<dbReference type="InterPro" id="IPR031488">
    <property type="entry name" value="Zn_ribbon_mio"/>
</dbReference>
<feature type="compositionally biased region" description="Gly residues" evidence="5">
    <location>
        <begin position="1049"/>
        <end position="1064"/>
    </location>
</feature>
<dbReference type="SUPFAM" id="SSF50978">
    <property type="entry name" value="WD40 repeat-like"/>
    <property type="match status" value="1"/>
</dbReference>
<accession>A0A9P3LSK6</accession>
<feature type="region of interest" description="Disordered" evidence="5">
    <location>
        <begin position="685"/>
        <end position="714"/>
    </location>
</feature>